<reference evidence="2" key="1">
    <citation type="journal article" date="2020" name="Stud. Mycol.">
        <title>101 Dothideomycetes genomes: a test case for predicting lifestyles and emergence of pathogens.</title>
        <authorList>
            <person name="Haridas S."/>
            <person name="Albert R."/>
            <person name="Binder M."/>
            <person name="Bloem J."/>
            <person name="Labutti K."/>
            <person name="Salamov A."/>
            <person name="Andreopoulos B."/>
            <person name="Baker S."/>
            <person name="Barry K."/>
            <person name="Bills G."/>
            <person name="Bluhm B."/>
            <person name="Cannon C."/>
            <person name="Castanera R."/>
            <person name="Culley D."/>
            <person name="Daum C."/>
            <person name="Ezra D."/>
            <person name="Gonzalez J."/>
            <person name="Henrissat B."/>
            <person name="Kuo A."/>
            <person name="Liang C."/>
            <person name="Lipzen A."/>
            <person name="Lutzoni F."/>
            <person name="Magnuson J."/>
            <person name="Mondo S."/>
            <person name="Nolan M."/>
            <person name="Ohm R."/>
            <person name="Pangilinan J."/>
            <person name="Park H.-J."/>
            <person name="Ramirez L."/>
            <person name="Alfaro M."/>
            <person name="Sun H."/>
            <person name="Tritt A."/>
            <person name="Yoshinaga Y."/>
            <person name="Zwiers L.-H."/>
            <person name="Turgeon B."/>
            <person name="Goodwin S."/>
            <person name="Spatafora J."/>
            <person name="Crous P."/>
            <person name="Grigoriev I."/>
        </authorList>
    </citation>
    <scope>NUCLEOTIDE SEQUENCE</scope>
    <source>
        <strain evidence="2">CBS 269.34</strain>
    </source>
</reference>
<dbReference type="AlphaFoldDB" id="A0A6A6RCY9"/>
<feature type="compositionally biased region" description="Low complexity" evidence="1">
    <location>
        <begin position="99"/>
        <end position="110"/>
    </location>
</feature>
<gene>
    <name evidence="2" type="ORF">BU16DRAFT_522540</name>
</gene>
<sequence length="162" mass="17295">MLYTSTIHSPDQKITTLQPATCYFSYVPPSATTSVDSPPLSPSFSLFGYETPSDPSNPLLALRSSPPAPSPPAMDASKLMQLQSSVAHRPRSHPMQPQSSSSSSSSSSSGSPPPSELQTFRCSRCHRTSNWGHSPQTSGMVSFGTNLYYCNRCASIVGYGSV</sequence>
<feature type="compositionally biased region" description="Low complexity" evidence="1">
    <location>
        <begin position="56"/>
        <end position="65"/>
    </location>
</feature>
<dbReference type="Proteomes" id="UP000799750">
    <property type="component" value="Unassembled WGS sequence"/>
</dbReference>
<keyword evidence="3" id="KW-1185">Reference proteome</keyword>
<feature type="region of interest" description="Disordered" evidence="1">
    <location>
        <begin position="55"/>
        <end position="119"/>
    </location>
</feature>
<proteinExistence type="predicted"/>
<evidence type="ECO:0000313" key="2">
    <source>
        <dbReference type="EMBL" id="KAF2501603.1"/>
    </source>
</evidence>
<evidence type="ECO:0000256" key="1">
    <source>
        <dbReference type="SAM" id="MobiDB-lite"/>
    </source>
</evidence>
<name>A0A6A6RCY9_9PEZI</name>
<dbReference type="OrthoDB" id="3920481at2759"/>
<organism evidence="2 3">
    <name type="scientific">Lophium mytilinum</name>
    <dbReference type="NCBI Taxonomy" id="390894"/>
    <lineage>
        <taxon>Eukaryota</taxon>
        <taxon>Fungi</taxon>
        <taxon>Dikarya</taxon>
        <taxon>Ascomycota</taxon>
        <taxon>Pezizomycotina</taxon>
        <taxon>Dothideomycetes</taxon>
        <taxon>Pleosporomycetidae</taxon>
        <taxon>Mytilinidiales</taxon>
        <taxon>Mytilinidiaceae</taxon>
        <taxon>Lophium</taxon>
    </lineage>
</organism>
<accession>A0A6A6RCY9</accession>
<evidence type="ECO:0000313" key="3">
    <source>
        <dbReference type="Proteomes" id="UP000799750"/>
    </source>
</evidence>
<protein>
    <submittedName>
        <fullName evidence="2">Uncharacterized protein</fullName>
    </submittedName>
</protein>
<dbReference type="EMBL" id="MU004182">
    <property type="protein sequence ID" value="KAF2501603.1"/>
    <property type="molecule type" value="Genomic_DNA"/>
</dbReference>